<dbReference type="OrthoDB" id="368446at2"/>
<accession>H9UI29</accession>
<protein>
    <recommendedName>
        <fullName evidence="2">FecR protein domain-containing protein</fullName>
    </recommendedName>
</protein>
<keyword evidence="4" id="KW-1185">Reference proteome</keyword>
<dbReference type="PANTHER" id="PTHR38731:SF1">
    <property type="entry name" value="FECR PROTEIN DOMAIN-CONTAINING PROTEIN"/>
    <property type="match status" value="1"/>
</dbReference>
<evidence type="ECO:0000313" key="3">
    <source>
        <dbReference type="EMBL" id="AFG37172.1"/>
    </source>
</evidence>
<feature type="domain" description="FecR protein" evidence="2">
    <location>
        <begin position="56"/>
        <end position="153"/>
    </location>
</feature>
<sequence length="336" mass="36982">MKTRRLILTVLGTALLLTGLGLSAEQRVVYVEGDPQLRRSSRNLQMHPGQDLRGGDSIRTGVADLVELQQGSGNTISIHPDTVFSVQEISVDGSTERQLTASRGAASFRFTQPGGSRRVGTATTAAGVRGTEFTMYAGADGSAFYVVQSGLVEVSSQGVAVEVAANQAVQVAPNQPPGEVIDWIGPAIDFSDWNRDRLDAFLEDPQGTIYSLTEQLVLFARQMEEELIAYEGARAQLEAAREELRGLSDEEASRYRSEVVTPYLVNTSNIYLNARYYAVSALSLRRHVAGSLYLQAKARALLEPDSVWHEYIEVDHDFFLQQFQNRILPLLEDDDI</sequence>
<dbReference type="RefSeq" id="WP_014455164.1">
    <property type="nucleotide sequence ID" value="NC_017098.1"/>
</dbReference>
<proteinExistence type="predicted"/>
<organism evidence="3 4">
    <name type="scientific">Spirochaeta africana (strain ATCC 700263 / DSM 8902 / Z-7692)</name>
    <dbReference type="NCBI Taxonomy" id="889378"/>
    <lineage>
        <taxon>Bacteria</taxon>
        <taxon>Pseudomonadati</taxon>
        <taxon>Spirochaetota</taxon>
        <taxon>Spirochaetia</taxon>
        <taxon>Spirochaetales</taxon>
        <taxon>Spirochaetaceae</taxon>
        <taxon>Spirochaeta</taxon>
    </lineage>
</organism>
<evidence type="ECO:0000313" key="4">
    <source>
        <dbReference type="Proteomes" id="UP000007383"/>
    </source>
</evidence>
<dbReference type="AlphaFoldDB" id="H9UI29"/>
<dbReference type="PATRIC" id="fig|889378.3.peg.1086"/>
<reference evidence="4" key="1">
    <citation type="journal article" date="2013" name="Stand. Genomic Sci.">
        <title>Complete genome sequence of the halophilic bacterium Spirochaeta africana type strain (Z-7692(T)) from the alkaline Lake Magadi in the East African Rift.</title>
        <authorList>
            <person name="Liolos K."/>
            <person name="Abt B."/>
            <person name="Scheuner C."/>
            <person name="Teshima H."/>
            <person name="Held B."/>
            <person name="Lapidus A."/>
            <person name="Nolan M."/>
            <person name="Lucas S."/>
            <person name="Deshpande S."/>
            <person name="Cheng J.F."/>
            <person name="Tapia R."/>
            <person name="Goodwin L.A."/>
            <person name="Pitluck S."/>
            <person name="Pagani I."/>
            <person name="Ivanova N."/>
            <person name="Mavromatis K."/>
            <person name="Mikhailova N."/>
            <person name="Huntemann M."/>
            <person name="Pati A."/>
            <person name="Chen A."/>
            <person name="Palaniappan K."/>
            <person name="Land M."/>
            <person name="Rohde M."/>
            <person name="Tindall B.J."/>
            <person name="Detter J.C."/>
            <person name="Goker M."/>
            <person name="Bristow J."/>
            <person name="Eisen J.A."/>
            <person name="Markowitz V."/>
            <person name="Hugenholtz P."/>
            <person name="Woyke T."/>
            <person name="Klenk H.P."/>
            <person name="Kyrpides N.C."/>
        </authorList>
    </citation>
    <scope>NUCLEOTIDE SEQUENCE</scope>
    <source>
        <strain evidence="4">ATCC 700263 / DSM 8902 / Z-7692</strain>
    </source>
</reference>
<dbReference type="HOGENOM" id="CLU_826125_0_0_12"/>
<gene>
    <name evidence="3" type="ordered locus">Spiaf_1085</name>
</gene>
<dbReference type="EMBL" id="CP003282">
    <property type="protein sequence ID" value="AFG37172.1"/>
    <property type="molecule type" value="Genomic_DNA"/>
</dbReference>
<name>H9UI29_SPIAZ</name>
<dbReference type="Pfam" id="PF04773">
    <property type="entry name" value="FecR"/>
    <property type="match status" value="1"/>
</dbReference>
<dbReference type="Gene3D" id="2.60.120.1440">
    <property type="match status" value="1"/>
</dbReference>
<dbReference type="KEGG" id="sfc:Spiaf_1085"/>
<dbReference type="STRING" id="889378.Spiaf_1085"/>
<evidence type="ECO:0000259" key="2">
    <source>
        <dbReference type="Pfam" id="PF04773"/>
    </source>
</evidence>
<keyword evidence="1" id="KW-0175">Coiled coil</keyword>
<dbReference type="InterPro" id="IPR006860">
    <property type="entry name" value="FecR"/>
</dbReference>
<evidence type="ECO:0000256" key="1">
    <source>
        <dbReference type="SAM" id="Coils"/>
    </source>
</evidence>
<dbReference type="PANTHER" id="PTHR38731">
    <property type="entry name" value="LIPL45-RELATED LIPOPROTEIN-RELATED"/>
    <property type="match status" value="1"/>
</dbReference>
<dbReference type="Proteomes" id="UP000007383">
    <property type="component" value="Chromosome"/>
</dbReference>
<feature type="coiled-coil region" evidence="1">
    <location>
        <begin position="220"/>
        <end position="250"/>
    </location>
</feature>